<reference evidence="1 2" key="1">
    <citation type="submission" date="2021-06" db="EMBL/GenBank/DDBJ databases">
        <authorList>
            <person name="Sun Q."/>
            <person name="Li D."/>
        </authorList>
    </citation>
    <scope>NUCLEOTIDE SEQUENCE [LARGE SCALE GENOMIC DNA]</scope>
    <source>
        <strain evidence="1 2">MSJ-5</strain>
    </source>
</reference>
<gene>
    <name evidence="1" type="ORF">KQI88_03385</name>
</gene>
<evidence type="ECO:0000313" key="1">
    <source>
        <dbReference type="EMBL" id="MBU5675456.1"/>
    </source>
</evidence>
<organism evidence="1 2">
    <name type="scientific">Alkaliphilus flagellatus</name>
    <dbReference type="NCBI Taxonomy" id="2841507"/>
    <lineage>
        <taxon>Bacteria</taxon>
        <taxon>Bacillati</taxon>
        <taxon>Bacillota</taxon>
        <taxon>Clostridia</taxon>
        <taxon>Peptostreptococcales</taxon>
        <taxon>Natronincolaceae</taxon>
        <taxon>Alkaliphilus</taxon>
    </lineage>
</organism>
<keyword evidence="2" id="KW-1185">Reference proteome</keyword>
<protein>
    <submittedName>
        <fullName evidence="1">Uncharacterized protein</fullName>
    </submittedName>
</protein>
<accession>A0ABS6FYY3</accession>
<dbReference type="EMBL" id="JAHLQK010000001">
    <property type="protein sequence ID" value="MBU5675456.1"/>
    <property type="molecule type" value="Genomic_DNA"/>
</dbReference>
<name>A0ABS6FYY3_9FIRM</name>
<dbReference type="RefSeq" id="WP_216414936.1">
    <property type="nucleotide sequence ID" value="NZ_JAHLQK010000001.1"/>
</dbReference>
<evidence type="ECO:0000313" key="2">
    <source>
        <dbReference type="Proteomes" id="UP000779508"/>
    </source>
</evidence>
<dbReference type="Proteomes" id="UP000779508">
    <property type="component" value="Unassembled WGS sequence"/>
</dbReference>
<proteinExistence type="predicted"/>
<comment type="caution">
    <text evidence="1">The sequence shown here is derived from an EMBL/GenBank/DDBJ whole genome shotgun (WGS) entry which is preliminary data.</text>
</comment>
<sequence>MSPEEKAYIAKKHQNSFTYITKYDDAINLLKEIEPYLIITQKKLRAQLIINEYKNVTPRNGRYSAKSLKLKEEFYNKFRAIK</sequence>